<name>A0AAE7CJ06_STRAT</name>
<reference evidence="3 5" key="2">
    <citation type="submission" date="2020-03" db="EMBL/GenBank/DDBJ databases">
        <title>Is there a link between lipid content and antibiotic production in Streptomyces?</title>
        <authorList>
            <person name="David M."/>
            <person name="Lejeune C."/>
            <person name="Abreu S."/>
            <person name="Thibessard A."/>
            <person name="Leblond P."/>
            <person name="Chaminade P."/>
            <person name="Virolle M.-J."/>
        </authorList>
    </citation>
    <scope>NUCLEOTIDE SEQUENCE [LARGE SCALE GENOMIC DNA]</scope>
    <source>
        <strain evidence="3 5">DSM 41481</strain>
    </source>
</reference>
<protein>
    <submittedName>
        <fullName evidence="3">Uncharacterized protein</fullName>
    </submittedName>
</protein>
<dbReference type="Proteomes" id="UP000190306">
    <property type="component" value="Chromosome"/>
</dbReference>
<organism evidence="3 5">
    <name type="scientific">Streptomyces antibioticus</name>
    <dbReference type="NCBI Taxonomy" id="1890"/>
    <lineage>
        <taxon>Bacteria</taxon>
        <taxon>Bacillati</taxon>
        <taxon>Actinomycetota</taxon>
        <taxon>Actinomycetes</taxon>
        <taxon>Kitasatosporales</taxon>
        <taxon>Streptomycetaceae</taxon>
        <taxon>Streptomyces</taxon>
    </lineage>
</organism>
<evidence type="ECO:0000313" key="4">
    <source>
        <dbReference type="Proteomes" id="UP000190306"/>
    </source>
</evidence>
<evidence type="ECO:0000313" key="5">
    <source>
        <dbReference type="Proteomes" id="UP000502504"/>
    </source>
</evidence>
<proteinExistence type="predicted"/>
<dbReference type="Proteomes" id="UP000502504">
    <property type="component" value="Chromosome"/>
</dbReference>
<gene>
    <name evidence="2" type="ORF">AFM16_04805</name>
    <name evidence="3" type="ORF">HCX60_05015</name>
</gene>
<keyword evidence="4" id="KW-1185">Reference proteome</keyword>
<sequence>MSDGRRPSTQDARLEGVFGGPLDDLHERAVRPGASPALVRALELRVFLALAEAQVVRVRDRVHAAMAPDAELDSLSSDALRFDSEWLEAALAARSGYRTALDKLLAAMPPPAVRPLAAPAAVRPTVTSSNLPPAPARAGGGVAVRRG</sequence>
<dbReference type="EMBL" id="CP050692">
    <property type="protein sequence ID" value="QIT42965.1"/>
    <property type="molecule type" value="Genomic_DNA"/>
</dbReference>
<feature type="compositionally biased region" description="Gly residues" evidence="1">
    <location>
        <begin position="138"/>
        <end position="147"/>
    </location>
</feature>
<reference evidence="2 4" key="1">
    <citation type="submission" date="2015-07" db="EMBL/GenBank/DDBJ databases">
        <title>Draft Genome Sequence of Streptomyces antibioticus, IMRU 3720 reveals insights in the evolution of actinomycin biosynthetic gene clusters in Streptomyces.</title>
        <authorList>
            <person name="Crnovcic I."/>
            <person name="Ruckert C."/>
            <person name="Kalinowksi J."/>
            <person name="Keller U."/>
        </authorList>
    </citation>
    <scope>NUCLEOTIDE SEQUENCE [LARGE SCALE GENOMIC DNA]</scope>
    <source>
        <strain evidence="2 4">DSM 41481</strain>
    </source>
</reference>
<feature type="region of interest" description="Disordered" evidence="1">
    <location>
        <begin position="124"/>
        <end position="147"/>
    </location>
</feature>
<evidence type="ECO:0000313" key="3">
    <source>
        <dbReference type="EMBL" id="QIT42965.1"/>
    </source>
</evidence>
<evidence type="ECO:0000256" key="1">
    <source>
        <dbReference type="SAM" id="MobiDB-lite"/>
    </source>
</evidence>
<accession>A0AAE7CJ06</accession>
<dbReference type="AlphaFoldDB" id="A0AAE7CJ06"/>
<evidence type="ECO:0000313" key="2">
    <source>
        <dbReference type="EMBL" id="OOQ55325.1"/>
    </source>
</evidence>
<dbReference type="RefSeq" id="WP_078632575.1">
    <property type="nucleotide sequence ID" value="NZ_CM007717.1"/>
</dbReference>
<dbReference type="EMBL" id="LHQL01000001">
    <property type="protein sequence ID" value="OOQ55325.1"/>
    <property type="molecule type" value="Genomic_DNA"/>
</dbReference>